<reference evidence="1 2" key="1">
    <citation type="submission" date="2021-12" db="EMBL/GenBank/DDBJ databases">
        <title>Characterization of novel class B3 metallo-beta-lactamase from novel Pseudomonas species.</title>
        <authorList>
            <person name="Yamada K."/>
            <person name="Aoki K."/>
            <person name="Ishii Y."/>
        </authorList>
    </citation>
    <scope>NUCLEOTIDE SEQUENCE [LARGE SCALE GENOMIC DNA]</scope>
    <source>
        <strain evidence="1 2">TUM20286</strain>
    </source>
</reference>
<gene>
    <name evidence="1" type="ORF">TUM20286_22900</name>
</gene>
<dbReference type="RefSeq" id="WP_308196931.1">
    <property type="nucleotide sequence ID" value="NZ_BQKM01000004.1"/>
</dbReference>
<comment type="caution">
    <text evidence="1">The sequence shown here is derived from an EMBL/GenBank/DDBJ whole genome shotgun (WGS) entry which is preliminary data.</text>
</comment>
<name>A0ABQ4VZA1_9PSED</name>
<dbReference type="Proteomes" id="UP001054892">
    <property type="component" value="Unassembled WGS sequence"/>
</dbReference>
<dbReference type="InterPro" id="IPR049723">
    <property type="entry name" value="BPSL0761-like"/>
</dbReference>
<dbReference type="EMBL" id="BQKM01000004">
    <property type="protein sequence ID" value="GJN52538.1"/>
    <property type="molecule type" value="Genomic_DNA"/>
</dbReference>
<keyword evidence="2" id="KW-1185">Reference proteome</keyword>
<accession>A0ABQ4VZA1</accession>
<proteinExistence type="predicted"/>
<protein>
    <submittedName>
        <fullName evidence="1">Uncharacterized protein</fullName>
    </submittedName>
</protein>
<dbReference type="NCBIfam" id="NF041728">
    <property type="entry name" value="BPSL0761_fam"/>
    <property type="match status" value="1"/>
</dbReference>
<evidence type="ECO:0000313" key="2">
    <source>
        <dbReference type="Proteomes" id="UP001054892"/>
    </source>
</evidence>
<sequence>MTMPNERTRSVIQTAVFLKQLSRMGDLPASIQSEATRLLRHFPSAEEIYDLGRFEEYLENSVSSEPNRELRIHLHNRMFSSS</sequence>
<evidence type="ECO:0000313" key="1">
    <source>
        <dbReference type="EMBL" id="GJN52538.1"/>
    </source>
</evidence>
<organism evidence="1 2">
    <name type="scientific">Pseudomonas tohonis</name>
    <dbReference type="NCBI Taxonomy" id="2725477"/>
    <lineage>
        <taxon>Bacteria</taxon>
        <taxon>Pseudomonadati</taxon>
        <taxon>Pseudomonadota</taxon>
        <taxon>Gammaproteobacteria</taxon>
        <taxon>Pseudomonadales</taxon>
        <taxon>Pseudomonadaceae</taxon>
        <taxon>Pseudomonas</taxon>
    </lineage>
</organism>